<name>A0ABV0KL55_9CYAN</name>
<sequence>MNPKLSSFEPQKQQADSHSIAAQVSPSVTQAEYADVFAEGDEASFAKAATLMMDLPVSQPEAVPTETLSEPQKYIQGVVQGKQAFIITNLPDESQTLAQPQMVWTIGRNREAAIPLKDRAMSRRHAVILYIQDVGFQLIDLNSMNGSFVNGERLQQRHILKDGDRIRVGSINFTFYVSHRSRALTAIHPEVLARFNTAEPHAGSFVDYAELEDPEVLFKTRQ</sequence>
<feature type="region of interest" description="Disordered" evidence="1">
    <location>
        <begin position="1"/>
        <end position="23"/>
    </location>
</feature>
<reference evidence="3 4" key="1">
    <citation type="submission" date="2022-04" db="EMBL/GenBank/DDBJ databases">
        <title>Positive selection, recombination, and allopatry shape intraspecific diversity of widespread and dominant cyanobacteria.</title>
        <authorList>
            <person name="Wei J."/>
            <person name="Shu W."/>
            <person name="Hu C."/>
        </authorList>
    </citation>
    <scope>NUCLEOTIDE SEQUENCE [LARGE SCALE GENOMIC DNA]</scope>
    <source>
        <strain evidence="3 4">AS-A4</strain>
    </source>
</reference>
<comment type="caution">
    <text evidence="3">The sequence shown here is derived from an EMBL/GenBank/DDBJ whole genome shotgun (WGS) entry which is preliminary data.</text>
</comment>
<proteinExistence type="predicted"/>
<dbReference type="SUPFAM" id="SSF49879">
    <property type="entry name" value="SMAD/FHA domain"/>
    <property type="match status" value="1"/>
</dbReference>
<organism evidence="3 4">
    <name type="scientific">Stenomitos frigidus AS-A4</name>
    <dbReference type="NCBI Taxonomy" id="2933935"/>
    <lineage>
        <taxon>Bacteria</taxon>
        <taxon>Bacillati</taxon>
        <taxon>Cyanobacteriota</taxon>
        <taxon>Cyanophyceae</taxon>
        <taxon>Leptolyngbyales</taxon>
        <taxon>Leptolyngbyaceae</taxon>
        <taxon>Stenomitos</taxon>
    </lineage>
</organism>
<protein>
    <submittedName>
        <fullName evidence="3">FHA domain-containing protein</fullName>
    </submittedName>
</protein>
<dbReference type="InterPro" id="IPR008984">
    <property type="entry name" value="SMAD_FHA_dom_sf"/>
</dbReference>
<dbReference type="PROSITE" id="PS50006">
    <property type="entry name" value="FHA_DOMAIN"/>
    <property type="match status" value="1"/>
</dbReference>
<dbReference type="Proteomes" id="UP001476950">
    <property type="component" value="Unassembled WGS sequence"/>
</dbReference>
<evidence type="ECO:0000256" key="1">
    <source>
        <dbReference type="SAM" id="MobiDB-lite"/>
    </source>
</evidence>
<keyword evidence="4" id="KW-1185">Reference proteome</keyword>
<dbReference type="SMART" id="SM00240">
    <property type="entry name" value="FHA"/>
    <property type="match status" value="1"/>
</dbReference>
<dbReference type="InterPro" id="IPR050923">
    <property type="entry name" value="Cell_Proc_Reg/RNA_Proc"/>
</dbReference>
<dbReference type="InterPro" id="IPR000253">
    <property type="entry name" value="FHA_dom"/>
</dbReference>
<evidence type="ECO:0000259" key="2">
    <source>
        <dbReference type="PROSITE" id="PS50006"/>
    </source>
</evidence>
<dbReference type="RefSeq" id="WP_190446981.1">
    <property type="nucleotide sequence ID" value="NZ_JAMPLM010000014.1"/>
</dbReference>
<dbReference type="Gene3D" id="2.60.200.20">
    <property type="match status" value="1"/>
</dbReference>
<gene>
    <name evidence="3" type="ORF">NDI38_16210</name>
</gene>
<accession>A0ABV0KL55</accession>
<feature type="domain" description="FHA" evidence="2">
    <location>
        <begin position="104"/>
        <end position="154"/>
    </location>
</feature>
<dbReference type="EMBL" id="JAMPLM010000014">
    <property type="protein sequence ID" value="MEP1059982.1"/>
    <property type="molecule type" value="Genomic_DNA"/>
</dbReference>
<evidence type="ECO:0000313" key="3">
    <source>
        <dbReference type="EMBL" id="MEP1059982.1"/>
    </source>
</evidence>
<dbReference type="PANTHER" id="PTHR23308">
    <property type="entry name" value="NUCLEAR INHIBITOR OF PROTEIN PHOSPHATASE-1"/>
    <property type="match status" value="1"/>
</dbReference>
<evidence type="ECO:0000313" key="4">
    <source>
        <dbReference type="Proteomes" id="UP001476950"/>
    </source>
</evidence>
<dbReference type="Pfam" id="PF00498">
    <property type="entry name" value="FHA"/>
    <property type="match status" value="1"/>
</dbReference>
<dbReference type="CDD" id="cd00060">
    <property type="entry name" value="FHA"/>
    <property type="match status" value="1"/>
</dbReference>